<dbReference type="Gene3D" id="3.10.20.30">
    <property type="match status" value="1"/>
</dbReference>
<proteinExistence type="predicted"/>
<sequence length="87" mass="9655">MTSHLYRFFPALEGLEIRVSAGSVADALAELNQLAPNFSDYILDDTGALRRHVNLCINNELIVDRKKLSDQLGDEDTLYIFQALTGG</sequence>
<dbReference type="AlphaFoldDB" id="C5BMX6"/>
<dbReference type="Proteomes" id="UP000009080">
    <property type="component" value="Chromosome"/>
</dbReference>
<organism evidence="1 2">
    <name type="scientific">Teredinibacter turnerae (strain ATCC 39867 / T7901)</name>
    <dbReference type="NCBI Taxonomy" id="377629"/>
    <lineage>
        <taxon>Bacteria</taxon>
        <taxon>Pseudomonadati</taxon>
        <taxon>Pseudomonadota</taxon>
        <taxon>Gammaproteobacteria</taxon>
        <taxon>Cellvibrionales</taxon>
        <taxon>Cellvibrionaceae</taxon>
        <taxon>Teredinibacter</taxon>
    </lineage>
</organism>
<evidence type="ECO:0000313" key="1">
    <source>
        <dbReference type="EMBL" id="ACR10794.1"/>
    </source>
</evidence>
<dbReference type="Pfam" id="PF02597">
    <property type="entry name" value="ThiS"/>
    <property type="match status" value="1"/>
</dbReference>
<dbReference type="InterPro" id="IPR016155">
    <property type="entry name" value="Mopterin_synth/thiamin_S_b"/>
</dbReference>
<evidence type="ECO:0000313" key="2">
    <source>
        <dbReference type="Proteomes" id="UP000009080"/>
    </source>
</evidence>
<accession>C5BMX6</accession>
<dbReference type="STRING" id="377629.TERTU_0466"/>
<dbReference type="SUPFAM" id="SSF54285">
    <property type="entry name" value="MoaD/ThiS"/>
    <property type="match status" value="1"/>
</dbReference>
<dbReference type="InterPro" id="IPR003749">
    <property type="entry name" value="ThiS/MoaD-like"/>
</dbReference>
<dbReference type="InterPro" id="IPR012675">
    <property type="entry name" value="Beta-grasp_dom_sf"/>
</dbReference>
<dbReference type="InterPro" id="IPR052045">
    <property type="entry name" value="Sulfur_Carrier/Prot_Modifier"/>
</dbReference>
<dbReference type="EMBL" id="CP001614">
    <property type="protein sequence ID" value="ACR10794.1"/>
    <property type="molecule type" value="Genomic_DNA"/>
</dbReference>
<reference evidence="1 2" key="1">
    <citation type="journal article" date="2009" name="PLoS ONE">
        <title>The complete genome of Teredinibacter turnerae T7901: an intracellular endosymbiont of marine wood-boring bivalves (shipworms).</title>
        <authorList>
            <person name="Yang J.C."/>
            <person name="Madupu R."/>
            <person name="Durkin A.S."/>
            <person name="Ekborg N.A."/>
            <person name="Pedamallu C.S."/>
            <person name="Hostetler J.B."/>
            <person name="Radune D."/>
            <person name="Toms B.S."/>
            <person name="Henrissat B."/>
            <person name="Coutinho P.M."/>
            <person name="Schwarz S."/>
            <person name="Field L."/>
            <person name="Trindade-Silva A.E."/>
            <person name="Soares C.A.G."/>
            <person name="Elshahawi S."/>
            <person name="Hanora A."/>
            <person name="Schmidt E.W."/>
            <person name="Haygood M.G."/>
            <person name="Posfai J."/>
            <person name="Benner J."/>
            <person name="Madinger C."/>
            <person name="Nove J."/>
            <person name="Anton B."/>
            <person name="Chaudhary K."/>
            <person name="Foster J."/>
            <person name="Holman A."/>
            <person name="Kumar S."/>
            <person name="Lessard P.A."/>
            <person name="Luyten Y.A."/>
            <person name="Slatko B."/>
            <person name="Wood N."/>
            <person name="Wu B."/>
            <person name="Teplitski M."/>
            <person name="Mougous J.D."/>
            <person name="Ward N."/>
            <person name="Eisen J.A."/>
            <person name="Badger J.H."/>
            <person name="Distel D.L."/>
        </authorList>
    </citation>
    <scope>NUCLEOTIDE SEQUENCE [LARGE SCALE GENOMIC DNA]</scope>
    <source>
        <strain evidence="2">ATCC 39867 / T7901</strain>
    </source>
</reference>
<evidence type="ECO:0008006" key="3">
    <source>
        <dbReference type="Google" id="ProtNLM"/>
    </source>
</evidence>
<keyword evidence="2" id="KW-1185">Reference proteome</keyword>
<dbReference type="HOGENOM" id="CLU_114601_0_0_6"/>
<protein>
    <recommendedName>
        <fullName evidence="3">ThiS family protein</fullName>
    </recommendedName>
</protein>
<dbReference type="OrthoDB" id="6894792at2"/>
<name>C5BMX6_TERTT</name>
<dbReference type="PANTHER" id="PTHR38031:SF1">
    <property type="entry name" value="SULFUR CARRIER PROTEIN CYSO"/>
    <property type="match status" value="1"/>
</dbReference>
<dbReference type="KEGG" id="ttu:TERTU_0466"/>
<dbReference type="eggNOG" id="COG1977">
    <property type="taxonomic scope" value="Bacteria"/>
</dbReference>
<gene>
    <name evidence="1" type="ordered locus">TERTU_0466</name>
</gene>
<dbReference type="PANTHER" id="PTHR38031">
    <property type="entry name" value="SULFUR CARRIER PROTEIN SLR0821-RELATED"/>
    <property type="match status" value="1"/>
</dbReference>